<dbReference type="PROSITE" id="PS51257">
    <property type="entry name" value="PROKAR_LIPOPROTEIN"/>
    <property type="match status" value="1"/>
</dbReference>
<accession>A0ABT0YTJ2</accession>
<dbReference type="EMBL" id="JAMKFE010000016">
    <property type="protein sequence ID" value="MCM5682074.1"/>
    <property type="molecule type" value="Genomic_DNA"/>
</dbReference>
<sequence length="322" mass="33461">MMRRTLCRGLCGAAAGMLIACGGGGGGGSDDGPSGNFSATDYHLTADLAAASVLASGSMDEQLEQALGDGRDGPPVHLHTIAGVRSFVLSTSVAPPSDREQAQLTTSVSETSSCDHSGTLTIRMTFEVPLVIPPGFVLGRQAGDKVKVTADDCAFSAGDRPVNGSFTATFVSYVDDDDYKLSLSFDRFGTDILQLDGTVRVTSVGTTGSMTLAYRGLTATFEDSTVTWHHSVQTESGTAAQASFSGEFESADGATFDWAQAQPFVLSPATGYPTSGVLTLRDAQGDRVEIVAGAEGFTYNFYTAGNTSSTPTATMQGRLYAD</sequence>
<dbReference type="Proteomes" id="UP001165541">
    <property type="component" value="Unassembled WGS sequence"/>
</dbReference>
<evidence type="ECO:0000313" key="3">
    <source>
        <dbReference type="Proteomes" id="UP001165541"/>
    </source>
</evidence>
<keyword evidence="3" id="KW-1185">Reference proteome</keyword>
<name>A0ABT0YTJ2_9BURK</name>
<dbReference type="RefSeq" id="WP_251780556.1">
    <property type="nucleotide sequence ID" value="NZ_JAMKFE010000016.1"/>
</dbReference>
<evidence type="ECO:0000256" key="1">
    <source>
        <dbReference type="SAM" id="SignalP"/>
    </source>
</evidence>
<evidence type="ECO:0000313" key="2">
    <source>
        <dbReference type="EMBL" id="MCM5682074.1"/>
    </source>
</evidence>
<feature type="signal peptide" evidence="1">
    <location>
        <begin position="1"/>
        <end position="22"/>
    </location>
</feature>
<organism evidence="2 3">
    <name type="scientific">Caldimonas mangrovi</name>
    <dbReference type="NCBI Taxonomy" id="2944811"/>
    <lineage>
        <taxon>Bacteria</taxon>
        <taxon>Pseudomonadati</taxon>
        <taxon>Pseudomonadota</taxon>
        <taxon>Betaproteobacteria</taxon>
        <taxon>Burkholderiales</taxon>
        <taxon>Sphaerotilaceae</taxon>
        <taxon>Caldimonas</taxon>
    </lineage>
</organism>
<keyword evidence="1" id="KW-0732">Signal</keyword>
<reference evidence="2" key="1">
    <citation type="submission" date="2022-05" db="EMBL/GenBank/DDBJ databases">
        <title>Schlegelella sp. nov., isolated from mangrove soil.</title>
        <authorList>
            <person name="Liu Y."/>
            <person name="Ge X."/>
            <person name="Liu W."/>
        </authorList>
    </citation>
    <scope>NUCLEOTIDE SEQUENCE</scope>
    <source>
        <strain evidence="2">S2-27</strain>
    </source>
</reference>
<protein>
    <recommendedName>
        <fullName evidence="4">Lipoprotein</fullName>
    </recommendedName>
</protein>
<evidence type="ECO:0008006" key="4">
    <source>
        <dbReference type="Google" id="ProtNLM"/>
    </source>
</evidence>
<comment type="caution">
    <text evidence="2">The sequence shown here is derived from an EMBL/GenBank/DDBJ whole genome shotgun (WGS) entry which is preliminary data.</text>
</comment>
<feature type="chain" id="PRO_5045329536" description="Lipoprotein" evidence="1">
    <location>
        <begin position="23"/>
        <end position="322"/>
    </location>
</feature>
<proteinExistence type="predicted"/>
<gene>
    <name evidence="2" type="ORF">M8A51_21305</name>
</gene>